<evidence type="ECO:0000256" key="9">
    <source>
        <dbReference type="PIRSR" id="PIRSR600821-52"/>
    </source>
</evidence>
<dbReference type="GO" id="GO:0005829">
    <property type="term" value="C:cytosol"/>
    <property type="evidence" value="ECO:0007669"/>
    <property type="project" value="TreeGrafter"/>
</dbReference>
<feature type="active site" description="Proton acceptor; specific for D-alanine" evidence="7">
    <location>
        <position position="48"/>
    </location>
</feature>
<proteinExistence type="inferred from homology"/>
<accession>A0A7W4NIN0</accession>
<dbReference type="PRINTS" id="PR00992">
    <property type="entry name" value="ALARACEMASE"/>
</dbReference>
<dbReference type="InterPro" id="IPR001608">
    <property type="entry name" value="Ala_racemase_N"/>
</dbReference>
<evidence type="ECO:0000313" key="12">
    <source>
        <dbReference type="Proteomes" id="UP000550787"/>
    </source>
</evidence>
<dbReference type="Pfam" id="PF00842">
    <property type="entry name" value="Ala_racemase_C"/>
    <property type="match status" value="1"/>
</dbReference>
<evidence type="ECO:0000256" key="3">
    <source>
        <dbReference type="ARBA" id="ARBA00007880"/>
    </source>
</evidence>
<dbReference type="EMBL" id="JABEQG010000091">
    <property type="protein sequence ID" value="MBB2158442.1"/>
    <property type="molecule type" value="Genomic_DNA"/>
</dbReference>
<sequence>MPVPPIADTAWPHARAGATLTIDLDAIRANYRTVRNLAAGAECAAVVKADAYGLGAARVAPALQEEGARTFFVAHLDEGMALRRHVSADARIIVLHGAVPGAEKDCLHDDLIPVLNSVDQIQRWRGLAHEAGRALPSILQLDTGMSRFGLSENEIRAIVADPDGLRGIDLRLVISHLACADDPDDPASTRQRARLVRMRALLPPAPVSLAASSGVFLGRDFHFDLVRPGAALYGVAPNAATPNPMRPVVRLQARILQTRHVSPNDGVGYGLTYRPSAMRRIATIATGYADGFMRSGAARGCAWLGDMQLPVLGRISMDSMTVDVTDAPETLTRPGTMVDLLGPRRGVDDVARAAGTIGYEILTSLGHRYHRAYVAGGSDAFSS</sequence>
<dbReference type="SMART" id="SM01005">
    <property type="entry name" value="Ala_racemase_C"/>
    <property type="match status" value="1"/>
</dbReference>
<evidence type="ECO:0000256" key="7">
    <source>
        <dbReference type="HAMAP-Rule" id="MF_01201"/>
    </source>
</evidence>
<comment type="caution">
    <text evidence="11">The sequence shown here is derived from an EMBL/GenBank/DDBJ whole genome shotgun (WGS) entry which is preliminary data.</text>
</comment>
<dbReference type="SUPFAM" id="SSF51419">
    <property type="entry name" value="PLP-binding barrel"/>
    <property type="match status" value="1"/>
</dbReference>
<evidence type="ECO:0000256" key="8">
    <source>
        <dbReference type="PIRSR" id="PIRSR600821-50"/>
    </source>
</evidence>
<evidence type="ECO:0000259" key="10">
    <source>
        <dbReference type="SMART" id="SM01005"/>
    </source>
</evidence>
<feature type="modified residue" description="N6-(pyridoxal phosphate)lysine" evidence="7 8">
    <location>
        <position position="48"/>
    </location>
</feature>
<evidence type="ECO:0000256" key="1">
    <source>
        <dbReference type="ARBA" id="ARBA00000316"/>
    </source>
</evidence>
<protein>
    <recommendedName>
        <fullName evidence="4 7">Alanine racemase</fullName>
        <ecNumber evidence="4 7">5.1.1.1</ecNumber>
    </recommendedName>
</protein>
<dbReference type="PANTHER" id="PTHR30511">
    <property type="entry name" value="ALANINE RACEMASE"/>
    <property type="match status" value="1"/>
</dbReference>
<keyword evidence="6 7" id="KW-0413">Isomerase</keyword>
<dbReference type="Pfam" id="PF01168">
    <property type="entry name" value="Ala_racemase_N"/>
    <property type="match status" value="1"/>
</dbReference>
<dbReference type="InterPro" id="IPR011079">
    <property type="entry name" value="Ala_racemase_C"/>
</dbReference>
<comment type="similarity">
    <text evidence="3 7">Belongs to the alanine racemase family.</text>
</comment>
<dbReference type="Proteomes" id="UP000550787">
    <property type="component" value="Unassembled WGS sequence"/>
</dbReference>
<feature type="domain" description="Alanine racemase C-terminal" evidence="10">
    <location>
        <begin position="248"/>
        <end position="374"/>
    </location>
</feature>
<dbReference type="HAMAP" id="MF_01201">
    <property type="entry name" value="Ala_racemase"/>
    <property type="match status" value="1"/>
</dbReference>
<dbReference type="InterPro" id="IPR020622">
    <property type="entry name" value="Ala_racemase_pyridoxalP-BS"/>
</dbReference>
<dbReference type="Gene3D" id="3.20.20.10">
    <property type="entry name" value="Alanine racemase"/>
    <property type="match status" value="1"/>
</dbReference>
<evidence type="ECO:0000256" key="2">
    <source>
        <dbReference type="ARBA" id="ARBA00001933"/>
    </source>
</evidence>
<dbReference type="UniPathway" id="UPA00042">
    <property type="reaction ID" value="UER00497"/>
</dbReference>
<comment type="pathway">
    <text evidence="7">Amino-acid biosynthesis; D-alanine biosynthesis; D-alanine from L-alanine: step 1/1.</text>
</comment>
<keyword evidence="5 7" id="KW-0663">Pyridoxal phosphate</keyword>
<dbReference type="InterPro" id="IPR000821">
    <property type="entry name" value="Ala_racemase"/>
</dbReference>
<gene>
    <name evidence="11" type="primary">alr</name>
    <name evidence="11" type="ORF">HLH33_19500</name>
</gene>
<dbReference type="NCBIfam" id="TIGR00492">
    <property type="entry name" value="alr"/>
    <property type="match status" value="1"/>
</dbReference>
<dbReference type="GO" id="GO:0008784">
    <property type="term" value="F:alanine racemase activity"/>
    <property type="evidence" value="ECO:0007669"/>
    <property type="project" value="UniProtKB-UniRule"/>
</dbReference>
<organism evidence="11 12">
    <name type="scientific">Gluconacetobacter diazotrophicus</name>
    <name type="common">Acetobacter diazotrophicus</name>
    <dbReference type="NCBI Taxonomy" id="33996"/>
    <lineage>
        <taxon>Bacteria</taxon>
        <taxon>Pseudomonadati</taxon>
        <taxon>Pseudomonadota</taxon>
        <taxon>Alphaproteobacteria</taxon>
        <taxon>Acetobacterales</taxon>
        <taxon>Acetobacteraceae</taxon>
        <taxon>Gluconacetobacter</taxon>
    </lineage>
</organism>
<dbReference type="CDD" id="cd00430">
    <property type="entry name" value="PLPDE_III_AR"/>
    <property type="match status" value="1"/>
</dbReference>
<dbReference type="RefSeq" id="WP_012226415.1">
    <property type="nucleotide sequence ID" value="NZ_JABEQG010000091.1"/>
</dbReference>
<dbReference type="SUPFAM" id="SSF50621">
    <property type="entry name" value="Alanine racemase C-terminal domain-like"/>
    <property type="match status" value="1"/>
</dbReference>
<comment type="cofactor">
    <cofactor evidence="2 7 8">
        <name>pyridoxal 5'-phosphate</name>
        <dbReference type="ChEBI" id="CHEBI:597326"/>
    </cofactor>
</comment>
<feature type="binding site" evidence="7 9">
    <location>
        <position position="317"/>
    </location>
    <ligand>
        <name>substrate</name>
    </ligand>
</feature>
<dbReference type="GO" id="GO:0030632">
    <property type="term" value="P:D-alanine biosynthetic process"/>
    <property type="evidence" value="ECO:0007669"/>
    <property type="project" value="UniProtKB-UniRule"/>
</dbReference>
<reference evidence="11 12" key="1">
    <citation type="submission" date="2020-04" db="EMBL/GenBank/DDBJ databases">
        <title>Description of novel Gluconacetobacter.</title>
        <authorList>
            <person name="Sombolestani A."/>
        </authorList>
    </citation>
    <scope>NUCLEOTIDE SEQUENCE [LARGE SCALE GENOMIC DNA]</scope>
    <source>
        <strain evidence="11 12">LMG 7603</strain>
    </source>
</reference>
<dbReference type="PANTHER" id="PTHR30511:SF0">
    <property type="entry name" value="ALANINE RACEMASE, CATABOLIC-RELATED"/>
    <property type="match status" value="1"/>
</dbReference>
<dbReference type="PROSITE" id="PS00395">
    <property type="entry name" value="ALANINE_RACEMASE"/>
    <property type="match status" value="1"/>
</dbReference>
<evidence type="ECO:0000313" key="11">
    <source>
        <dbReference type="EMBL" id="MBB2158442.1"/>
    </source>
</evidence>
<evidence type="ECO:0000256" key="5">
    <source>
        <dbReference type="ARBA" id="ARBA00022898"/>
    </source>
</evidence>
<evidence type="ECO:0000256" key="4">
    <source>
        <dbReference type="ARBA" id="ARBA00013089"/>
    </source>
</evidence>
<dbReference type="InterPro" id="IPR009006">
    <property type="entry name" value="Ala_racemase/Decarboxylase_C"/>
</dbReference>
<evidence type="ECO:0000256" key="6">
    <source>
        <dbReference type="ARBA" id="ARBA00023235"/>
    </source>
</evidence>
<dbReference type="GO" id="GO:0030170">
    <property type="term" value="F:pyridoxal phosphate binding"/>
    <property type="evidence" value="ECO:0007669"/>
    <property type="project" value="UniProtKB-UniRule"/>
</dbReference>
<feature type="active site" description="Proton acceptor; specific for L-alanine" evidence="7">
    <location>
        <position position="269"/>
    </location>
</feature>
<dbReference type="InterPro" id="IPR029066">
    <property type="entry name" value="PLP-binding_barrel"/>
</dbReference>
<name>A0A7W4NIN0_GLUDI</name>
<feature type="binding site" evidence="7 9">
    <location>
        <position position="147"/>
    </location>
    <ligand>
        <name>substrate</name>
    </ligand>
</feature>
<comment type="function">
    <text evidence="7">Catalyzes the interconversion of L-alanine and D-alanine. May also act on other amino acids.</text>
</comment>
<dbReference type="AlphaFoldDB" id="A0A7W4NIN0"/>
<dbReference type="OMA" id="HMTHFSD"/>
<dbReference type="EC" id="5.1.1.1" evidence="4 7"/>
<dbReference type="Gene3D" id="2.40.37.10">
    <property type="entry name" value="Lyase, Ornithine Decarboxylase, Chain A, domain 1"/>
    <property type="match status" value="1"/>
</dbReference>
<comment type="catalytic activity">
    <reaction evidence="1 7">
        <text>L-alanine = D-alanine</text>
        <dbReference type="Rhea" id="RHEA:20249"/>
        <dbReference type="ChEBI" id="CHEBI:57416"/>
        <dbReference type="ChEBI" id="CHEBI:57972"/>
        <dbReference type="EC" id="5.1.1.1"/>
    </reaction>
</comment>